<dbReference type="KEGG" id="bpb:bpr_IV144"/>
<dbReference type="RefSeq" id="WP_013283156.1">
    <property type="nucleotide sequence ID" value="NC_014390.1"/>
</dbReference>
<proteinExistence type="predicted"/>
<dbReference type="Proteomes" id="UP000001299">
    <property type="component" value="Plasmid pCY186"/>
</dbReference>
<organism evidence="1 2">
    <name type="scientific">Butyrivibrio proteoclasticus (strain ATCC 51982 / DSM 14932 / B316)</name>
    <name type="common">Clostridium proteoclasticum</name>
    <dbReference type="NCBI Taxonomy" id="515622"/>
    <lineage>
        <taxon>Bacteria</taxon>
        <taxon>Bacillati</taxon>
        <taxon>Bacillota</taxon>
        <taxon>Clostridia</taxon>
        <taxon>Lachnospirales</taxon>
        <taxon>Lachnospiraceae</taxon>
        <taxon>Butyrivibrio</taxon>
    </lineage>
</organism>
<accession>E0S526</accession>
<gene>
    <name evidence="1" type="ordered locus">bpr_IV144</name>
</gene>
<dbReference type="EMBL" id="CP001813">
    <property type="protein sequence ID" value="ADL36508.1"/>
    <property type="molecule type" value="Genomic_DNA"/>
</dbReference>
<sequence length="111" mass="13456">MISIEEFKRFVADNNWIFAKTYAEWAPHEYVVKDKLDERNQALVPEVVAFIRENGFPAFFGNQEHKYLYYDCHYYWEMGDDPGKTIIINRCKYDDYRMTYRKSNNEERGTT</sequence>
<keyword evidence="1" id="KW-0614">Plasmid</keyword>
<dbReference type="HOGENOM" id="CLU_2331880_0_0_9"/>
<reference evidence="1 2" key="1">
    <citation type="journal article" date="2010" name="PLoS ONE">
        <title>The glycobiome of the rumen bacterium Butyrivibrio proteoclasticus B316(T) highlights adaptation to a polysaccharide-rich environment.</title>
        <authorList>
            <person name="Kelly W.J."/>
            <person name="Leahy S.C."/>
            <person name="Altermann E."/>
            <person name="Yeoman C.J."/>
            <person name="Dunne J.C."/>
            <person name="Kong Z."/>
            <person name="Pacheco D.M."/>
            <person name="Li D."/>
            <person name="Noel S.J."/>
            <person name="Moon C.D."/>
            <person name="Cookson A.L."/>
            <person name="Attwood G.T."/>
        </authorList>
    </citation>
    <scope>NUCLEOTIDE SEQUENCE [LARGE SCALE GENOMIC DNA]</scope>
    <source>
        <strain evidence="2">ATCC 51982 / DSM 14932 / B316</strain>
        <plasmid evidence="2">Plasmid pCY186</plasmid>
    </source>
</reference>
<evidence type="ECO:0000313" key="1">
    <source>
        <dbReference type="EMBL" id="ADL36508.1"/>
    </source>
</evidence>
<name>E0S526_BUTPB</name>
<keyword evidence="2" id="KW-1185">Reference proteome</keyword>
<evidence type="ECO:0000313" key="2">
    <source>
        <dbReference type="Proteomes" id="UP000001299"/>
    </source>
</evidence>
<geneLocation type="plasmid" evidence="1 2">
    <name>pCY186</name>
</geneLocation>
<dbReference type="AlphaFoldDB" id="E0S526"/>
<protein>
    <submittedName>
        <fullName evidence="1">Uncharacterized protein</fullName>
    </submittedName>
</protein>
<dbReference type="eggNOG" id="ENOG5033043">
    <property type="taxonomic scope" value="Bacteria"/>
</dbReference>